<dbReference type="EMBL" id="JANAKD010000456">
    <property type="protein sequence ID" value="KAJ3493728.1"/>
    <property type="molecule type" value="Genomic_DNA"/>
</dbReference>
<reference evidence="1" key="1">
    <citation type="submission" date="2022-07" db="EMBL/GenBank/DDBJ databases">
        <title>Genome Sequence of Lecanicillium saksenae.</title>
        <authorList>
            <person name="Buettner E."/>
        </authorList>
    </citation>
    <scope>NUCLEOTIDE SEQUENCE</scope>
    <source>
        <strain evidence="1">VT-O1</strain>
    </source>
</reference>
<sequence length="442" mass="49760">MATMEKTNGVQNGTAHADLAKPQSQDLASFVEQIQHETKTIVNFCNENTLPLMSFSQDFPVDLAEPIQASRARLREAARAVYDITTGPFDHLFSIAWGLHDIATLRWILHFKIPEAIPLAGNISYDDLALKCEVSMTSLRRMLRFCMVKRLFQEPMPEQVAHSSFSSLLVTDTVLRGQLEYLCEDSFPISTRLVEAHEKWPGSTSSNNAAFNLARNTDLQRYAYLAQPGNEEQLRRFHNMLTFARKERATDVKYVPRAYSWDKVNTVVDIGGGSGGVAVTLARAFPHICVIVEDQAESVAAGAKSLPPELQDRVRLVERDFFAERLDEQDAAKKTYFLRLVLHNWPDKDVRRIIERLVPGMQAGAKLLVMDMMVPAPGTVPPAMEWWMRSLDMEMMLGFNSKVRSQQDWSELFMNIGPGLEMKSNSTPDGSGLTIMEFGLAK</sequence>
<accession>A0ACC1QV54</accession>
<dbReference type="Proteomes" id="UP001148737">
    <property type="component" value="Unassembled WGS sequence"/>
</dbReference>
<gene>
    <name evidence="1" type="ORF">NLG97_g4547</name>
</gene>
<protein>
    <submittedName>
        <fullName evidence="1">Uncharacterized protein</fullName>
    </submittedName>
</protein>
<keyword evidence="2" id="KW-1185">Reference proteome</keyword>
<proteinExistence type="predicted"/>
<name>A0ACC1QV54_9HYPO</name>
<evidence type="ECO:0000313" key="2">
    <source>
        <dbReference type="Proteomes" id="UP001148737"/>
    </source>
</evidence>
<evidence type="ECO:0000313" key="1">
    <source>
        <dbReference type="EMBL" id="KAJ3493728.1"/>
    </source>
</evidence>
<organism evidence="1 2">
    <name type="scientific">Lecanicillium saksenae</name>
    <dbReference type="NCBI Taxonomy" id="468837"/>
    <lineage>
        <taxon>Eukaryota</taxon>
        <taxon>Fungi</taxon>
        <taxon>Dikarya</taxon>
        <taxon>Ascomycota</taxon>
        <taxon>Pezizomycotina</taxon>
        <taxon>Sordariomycetes</taxon>
        <taxon>Hypocreomycetidae</taxon>
        <taxon>Hypocreales</taxon>
        <taxon>Cordycipitaceae</taxon>
        <taxon>Lecanicillium</taxon>
    </lineage>
</organism>
<comment type="caution">
    <text evidence="1">The sequence shown here is derived from an EMBL/GenBank/DDBJ whole genome shotgun (WGS) entry which is preliminary data.</text>
</comment>